<keyword evidence="2" id="KW-1185">Reference proteome</keyword>
<organism evidence="1 2">
    <name type="scientific">Muribaculum caecicola</name>
    <dbReference type="NCBI Taxonomy" id="3038144"/>
    <lineage>
        <taxon>Bacteria</taxon>
        <taxon>Pseudomonadati</taxon>
        <taxon>Bacteroidota</taxon>
        <taxon>Bacteroidia</taxon>
        <taxon>Bacteroidales</taxon>
        <taxon>Muribaculaceae</taxon>
        <taxon>Muribaculum</taxon>
    </lineage>
</organism>
<proteinExistence type="predicted"/>
<accession>A0AC61S8A0</accession>
<protein>
    <submittedName>
        <fullName evidence="1">Acyltransferase</fullName>
    </submittedName>
</protein>
<gene>
    <name evidence="1" type="ORF">E5990_01060</name>
</gene>
<comment type="caution">
    <text evidence="1">The sequence shown here is derived from an EMBL/GenBank/DDBJ whole genome shotgun (WGS) entry which is preliminary data.</text>
</comment>
<sequence>MDTSKFDDIRPYYNEEIPSAMSRIADSELFPLIASYIFPNENIENVRRHIRGIETIDQFQHEVMSIVNEQVIKRSMTSFSYNGIDRLDKNKRYLFVSNHRDIMLDSSLLQYVLHINGHETSEITFGANLMCHPLVIDIGKSNKMFKVERGGNLKDFYQSSLLNSEYIRHTITEKNQSVWIAQRNGRTKDGIDHTEPGLIRMFGSSLPNDKLKALSELNIAPISISYEWETCDILKALELYESRFTKYVKKPGEDLNSILTGIVADKGHVHIEICEPINIDELQLLESMTKQEYVKAVAFLIDKRINAAYHLHPNNYIAFDIRYGTKRYSDRYTPAQKEAFCNRLNELSTYEGCEVDVLMDIFLGIYANPINSRTNAISFQ</sequence>
<dbReference type="EMBL" id="SSTG01000005">
    <property type="protein sequence ID" value="THG55079.1"/>
    <property type="molecule type" value="Genomic_DNA"/>
</dbReference>
<dbReference type="Proteomes" id="UP000305401">
    <property type="component" value="Unassembled WGS sequence"/>
</dbReference>
<evidence type="ECO:0000313" key="2">
    <source>
        <dbReference type="Proteomes" id="UP000305401"/>
    </source>
</evidence>
<keyword evidence="1" id="KW-0808">Transferase</keyword>
<reference evidence="1" key="1">
    <citation type="submission" date="2019-04" db="EMBL/GenBank/DDBJ databases">
        <title>Microbes associate with the intestines of laboratory mice.</title>
        <authorList>
            <person name="Navarre W."/>
            <person name="Wong E."/>
            <person name="Huang K.C."/>
            <person name="Tropini C."/>
            <person name="Ng K."/>
            <person name="Yu B."/>
        </authorList>
    </citation>
    <scope>NUCLEOTIDE SEQUENCE</scope>
    <source>
        <strain evidence="1">NM86_A22</strain>
    </source>
</reference>
<evidence type="ECO:0000313" key="1">
    <source>
        <dbReference type="EMBL" id="THG55079.1"/>
    </source>
</evidence>
<name>A0AC61S8A0_9BACT</name>
<keyword evidence="1" id="KW-0012">Acyltransferase</keyword>